<sequence length="137" mass="15044">MGNRSKRIVRRLAAVATAGAVAGGLSFAGTAHASVFTKEKNGVVAQLDTHPGNGAASWVWGYAPYGVSYGNIQYQFYNGQVQSFNLQPHTSRSVNPSQDVWRVQACAVYVRYVKPPVSGPRDHDGYWYEDWQCSGWS</sequence>
<evidence type="ECO:0008006" key="4">
    <source>
        <dbReference type="Google" id="ProtNLM"/>
    </source>
</evidence>
<keyword evidence="3" id="KW-1185">Reference proteome</keyword>
<dbReference type="RefSeq" id="WP_204013606.1">
    <property type="nucleotide sequence ID" value="NZ_BOOZ01000048.1"/>
</dbReference>
<reference evidence="2 3" key="1">
    <citation type="submission" date="2021-01" db="EMBL/GenBank/DDBJ databases">
        <title>Whole genome shotgun sequence of Verrucosispora andamanensis NBRC 109075.</title>
        <authorList>
            <person name="Komaki H."/>
            <person name="Tamura T."/>
        </authorList>
    </citation>
    <scope>NUCLEOTIDE SEQUENCE [LARGE SCALE GENOMIC DNA]</scope>
    <source>
        <strain evidence="2 3">NBRC 109075</strain>
    </source>
</reference>
<accession>A0ABQ4I342</accession>
<evidence type="ECO:0000256" key="1">
    <source>
        <dbReference type="SAM" id="SignalP"/>
    </source>
</evidence>
<gene>
    <name evidence="2" type="ORF">Van01_55130</name>
</gene>
<evidence type="ECO:0000313" key="3">
    <source>
        <dbReference type="Proteomes" id="UP000647017"/>
    </source>
</evidence>
<keyword evidence="1" id="KW-0732">Signal</keyword>
<dbReference type="EMBL" id="BOOZ01000048">
    <property type="protein sequence ID" value="GIJ12299.1"/>
    <property type="molecule type" value="Genomic_DNA"/>
</dbReference>
<name>A0ABQ4I342_9ACTN</name>
<dbReference type="PROSITE" id="PS51318">
    <property type="entry name" value="TAT"/>
    <property type="match status" value="1"/>
</dbReference>
<feature type="signal peptide" evidence="1">
    <location>
        <begin position="1"/>
        <end position="33"/>
    </location>
</feature>
<proteinExistence type="predicted"/>
<organism evidence="2 3">
    <name type="scientific">Micromonospora andamanensis</name>
    <dbReference type="NCBI Taxonomy" id="1287068"/>
    <lineage>
        <taxon>Bacteria</taxon>
        <taxon>Bacillati</taxon>
        <taxon>Actinomycetota</taxon>
        <taxon>Actinomycetes</taxon>
        <taxon>Micromonosporales</taxon>
        <taxon>Micromonosporaceae</taxon>
        <taxon>Micromonospora</taxon>
    </lineage>
</organism>
<protein>
    <recommendedName>
        <fullName evidence="4">Lactococcin 972 family bacteriocin</fullName>
    </recommendedName>
</protein>
<evidence type="ECO:0000313" key="2">
    <source>
        <dbReference type="EMBL" id="GIJ12299.1"/>
    </source>
</evidence>
<dbReference type="InterPro" id="IPR006311">
    <property type="entry name" value="TAT_signal"/>
</dbReference>
<dbReference type="Proteomes" id="UP000647017">
    <property type="component" value="Unassembled WGS sequence"/>
</dbReference>
<comment type="caution">
    <text evidence="2">The sequence shown here is derived from an EMBL/GenBank/DDBJ whole genome shotgun (WGS) entry which is preliminary data.</text>
</comment>
<feature type="chain" id="PRO_5045434673" description="Lactococcin 972 family bacteriocin" evidence="1">
    <location>
        <begin position="34"/>
        <end position="137"/>
    </location>
</feature>